<dbReference type="InterPro" id="IPR036937">
    <property type="entry name" value="Adhesion_dom_fimbrial_sf"/>
</dbReference>
<feature type="signal peptide" evidence="5">
    <location>
        <begin position="1"/>
        <end position="22"/>
    </location>
</feature>
<sequence>MKRKVIALATILSAAFAGSSMAYDGTITFTGKVVDQTCSVDTQSKNLAVILPTVSVATLNNVATTAGLTPFTIKLTGCSTDKDGAKNVKVYFEPSADTDLTTHNLKNTATGTKANNVQVQLLNSDAATTIQLGTDVNSQNVQEVQIDNADVNLPYFAQYYATGSSTAGDVKATVHYTIAYE</sequence>
<dbReference type="HOGENOM" id="CLU_088965_2_4_6"/>
<dbReference type="PANTHER" id="PTHR33420:SF3">
    <property type="entry name" value="FIMBRIAL SUBUNIT ELFA"/>
    <property type="match status" value="1"/>
</dbReference>
<evidence type="ECO:0000313" key="7">
    <source>
        <dbReference type="Proteomes" id="UP000008319"/>
    </source>
</evidence>
<dbReference type="Proteomes" id="UP000008319">
    <property type="component" value="Chromosome"/>
</dbReference>
<accession>B4EV68</accession>
<evidence type="ECO:0000256" key="1">
    <source>
        <dbReference type="ARBA" id="ARBA00004561"/>
    </source>
</evidence>
<comment type="similarity">
    <text evidence="2">Belongs to the fimbrial protein family.</text>
</comment>
<dbReference type="KEGG" id="pmr:PMI0536"/>
<keyword evidence="7" id="KW-1185">Reference proteome</keyword>
<feature type="chain" id="PRO_5002804397" evidence="5">
    <location>
        <begin position="23"/>
        <end position="181"/>
    </location>
</feature>
<evidence type="ECO:0000313" key="6">
    <source>
        <dbReference type="EMBL" id="CAR41294.1"/>
    </source>
</evidence>
<dbReference type="Pfam" id="PF16970">
    <property type="entry name" value="FimA"/>
    <property type="match status" value="1"/>
</dbReference>
<protein>
    <submittedName>
        <fullName evidence="6">Major fimbrial subunit</fullName>
    </submittedName>
</protein>
<evidence type="ECO:0000256" key="2">
    <source>
        <dbReference type="ARBA" id="ARBA00006671"/>
    </source>
</evidence>
<gene>
    <name evidence="6" type="primary">uca</name>
    <name evidence="6" type="ordered locus">PMI0536</name>
</gene>
<dbReference type="EnsemblBacteria" id="CAR41294">
    <property type="protein sequence ID" value="CAR41294"/>
    <property type="gene ID" value="PMI0536"/>
</dbReference>
<dbReference type="GO" id="GO:0043709">
    <property type="term" value="P:cell adhesion involved in single-species biofilm formation"/>
    <property type="evidence" value="ECO:0007669"/>
    <property type="project" value="TreeGrafter"/>
</dbReference>
<reference evidence="6 7" key="1">
    <citation type="journal article" date="2008" name="J. Bacteriol.">
        <title>Complete genome sequence of uropathogenic Proteus mirabilis, a master of both adherence and motility.</title>
        <authorList>
            <person name="Pearson M.M."/>
            <person name="Sebaihia M."/>
            <person name="Churcher C."/>
            <person name="Quail M.A."/>
            <person name="Seshasayee A.S."/>
            <person name="Luscombe N.M."/>
            <person name="Abdellah Z."/>
            <person name="Arrosmith C."/>
            <person name="Atkin B."/>
            <person name="Chillingworth T."/>
            <person name="Hauser H."/>
            <person name="Jagels K."/>
            <person name="Moule S."/>
            <person name="Mungall K."/>
            <person name="Norbertczak H."/>
            <person name="Rabbinowitsch E."/>
            <person name="Walker D."/>
            <person name="Whithead S."/>
            <person name="Thomson N.R."/>
            <person name="Rather P.N."/>
            <person name="Parkhill J."/>
            <person name="Mobley H.L."/>
        </authorList>
    </citation>
    <scope>NUCLEOTIDE SEQUENCE [LARGE SCALE GENOMIC DNA]</scope>
    <source>
        <strain evidence="6 7">HI4320</strain>
    </source>
</reference>
<dbReference type="InterPro" id="IPR050263">
    <property type="entry name" value="Bact_Fimbrial_Adh_Pro"/>
</dbReference>
<dbReference type="InterPro" id="IPR039458">
    <property type="entry name" value="FimA-like"/>
</dbReference>
<dbReference type="EMBL" id="AM942759">
    <property type="protein sequence ID" value="CAR41294.1"/>
    <property type="molecule type" value="Genomic_DNA"/>
</dbReference>
<dbReference type="Gene3D" id="2.60.40.1090">
    <property type="entry name" value="Fimbrial-type adhesion domain"/>
    <property type="match status" value="1"/>
</dbReference>
<evidence type="ECO:0000256" key="5">
    <source>
        <dbReference type="SAM" id="SignalP"/>
    </source>
</evidence>
<dbReference type="AlphaFoldDB" id="B4EV68"/>
<organism evidence="6 7">
    <name type="scientific">Proteus mirabilis (strain HI4320)</name>
    <dbReference type="NCBI Taxonomy" id="529507"/>
    <lineage>
        <taxon>Bacteria</taxon>
        <taxon>Pseudomonadati</taxon>
        <taxon>Pseudomonadota</taxon>
        <taxon>Gammaproteobacteria</taxon>
        <taxon>Enterobacterales</taxon>
        <taxon>Morganellaceae</taxon>
        <taxon>Proteus</taxon>
    </lineage>
</organism>
<dbReference type="GO" id="GO:0009289">
    <property type="term" value="C:pilus"/>
    <property type="evidence" value="ECO:0007669"/>
    <property type="project" value="UniProtKB-SubCell"/>
</dbReference>
<dbReference type="GeneID" id="6802872"/>
<dbReference type="RefSeq" id="WP_012367651.1">
    <property type="nucleotide sequence ID" value="NC_010554.1"/>
</dbReference>
<keyword evidence="4" id="KW-0281">Fimbrium</keyword>
<dbReference type="InterPro" id="IPR008966">
    <property type="entry name" value="Adhesion_dom_sf"/>
</dbReference>
<name>B4EV68_PROMH</name>
<dbReference type="DNASU" id="6802872"/>
<comment type="subcellular location">
    <subcellularLocation>
        <location evidence="1">Fimbrium</location>
    </subcellularLocation>
</comment>
<dbReference type="PANTHER" id="PTHR33420">
    <property type="entry name" value="FIMBRIAL SUBUNIT ELFA-RELATED"/>
    <property type="match status" value="1"/>
</dbReference>
<proteinExistence type="inferred from homology"/>
<keyword evidence="3 5" id="KW-0732">Signal</keyword>
<dbReference type="SUPFAM" id="SSF49401">
    <property type="entry name" value="Bacterial adhesins"/>
    <property type="match status" value="1"/>
</dbReference>
<evidence type="ECO:0000256" key="4">
    <source>
        <dbReference type="ARBA" id="ARBA00023263"/>
    </source>
</evidence>
<evidence type="ECO:0000256" key="3">
    <source>
        <dbReference type="ARBA" id="ARBA00022729"/>
    </source>
</evidence>
<dbReference type="eggNOG" id="COG3539">
    <property type="taxonomic scope" value="Bacteria"/>
</dbReference>
<dbReference type="PATRIC" id="fig|529507.6.peg.520"/>